<dbReference type="EMBL" id="JROU02002065">
    <property type="protein sequence ID" value="OEH74325.1"/>
    <property type="molecule type" value="Genomic_DNA"/>
</dbReference>
<proteinExistence type="predicted"/>
<evidence type="ECO:0000313" key="3">
    <source>
        <dbReference type="Proteomes" id="UP000095192"/>
    </source>
</evidence>
<dbReference type="AlphaFoldDB" id="A0A1D3CSZ5"/>
<keyword evidence="3" id="KW-1185">Reference proteome</keyword>
<comment type="caution">
    <text evidence="2">The sequence shown here is derived from an EMBL/GenBank/DDBJ whole genome shotgun (WGS) entry which is preliminary data.</text>
</comment>
<dbReference type="InParanoid" id="A0A1D3CSZ5"/>
<dbReference type="Proteomes" id="UP000095192">
    <property type="component" value="Unassembled WGS sequence"/>
</dbReference>
<reference evidence="2 3" key="1">
    <citation type="journal article" date="2016" name="BMC Genomics">
        <title>Comparative genomics reveals Cyclospora cayetanensis possesses coccidia-like metabolism and invasion components but unique surface antigens.</title>
        <authorList>
            <person name="Liu S."/>
            <person name="Wang L."/>
            <person name="Zheng H."/>
            <person name="Xu Z."/>
            <person name="Roellig D.M."/>
            <person name="Li N."/>
            <person name="Frace M.A."/>
            <person name="Tang K."/>
            <person name="Arrowood M.J."/>
            <person name="Moss D.M."/>
            <person name="Zhang L."/>
            <person name="Feng Y."/>
            <person name="Xiao L."/>
        </authorList>
    </citation>
    <scope>NUCLEOTIDE SEQUENCE [LARGE SCALE GENOMIC DNA]</scope>
    <source>
        <strain evidence="2 3">CHN_HEN01</strain>
    </source>
</reference>
<evidence type="ECO:0000313" key="2">
    <source>
        <dbReference type="EMBL" id="OEH74325.1"/>
    </source>
</evidence>
<dbReference type="VEuPathDB" id="ToxoDB:cyc_06423"/>
<protein>
    <submittedName>
        <fullName evidence="2">Uncharacterized protein</fullName>
    </submittedName>
</protein>
<gene>
    <name evidence="2" type="ORF">cyc_06423</name>
</gene>
<evidence type="ECO:0000256" key="1">
    <source>
        <dbReference type="SAM" id="MobiDB-lite"/>
    </source>
</evidence>
<feature type="region of interest" description="Disordered" evidence="1">
    <location>
        <begin position="20"/>
        <end position="40"/>
    </location>
</feature>
<name>A0A1D3CSZ5_9EIME</name>
<organism evidence="2 3">
    <name type="scientific">Cyclospora cayetanensis</name>
    <dbReference type="NCBI Taxonomy" id="88456"/>
    <lineage>
        <taxon>Eukaryota</taxon>
        <taxon>Sar</taxon>
        <taxon>Alveolata</taxon>
        <taxon>Apicomplexa</taxon>
        <taxon>Conoidasida</taxon>
        <taxon>Coccidia</taxon>
        <taxon>Eucoccidiorida</taxon>
        <taxon>Eimeriorina</taxon>
        <taxon>Eimeriidae</taxon>
        <taxon>Cyclospora</taxon>
    </lineage>
</organism>
<accession>A0A1D3CSZ5</accession>
<sequence>MPQEDRAEGSLDFFQQIAEGTTLQQQPTRQRGQSKAEQQALTEAAKRPLCAGRCGRQQQARKVSAAIIPHSAGSPGLLMQNVFSIRRQQQQLPQPAGDECAAVTFAAERRLSRGGVSTRRRLSLCGGEEVSASPESHERHVGAAWGMPSRQAAALKCLQGLGTSLRNQRRVHE</sequence>